<evidence type="ECO:0000313" key="1">
    <source>
        <dbReference type="EMBL" id="RUL62989.1"/>
    </source>
</evidence>
<reference evidence="1 2" key="1">
    <citation type="submission" date="2018-12" db="EMBL/GenBank/DDBJ databases">
        <title>Dyella dinghuensis sp. nov. DHOA06 and Dyella choica sp. nov. 4M-K27, isolated from forest soil.</title>
        <authorList>
            <person name="Qiu L.-H."/>
            <person name="Gao Z.-H."/>
        </authorList>
    </citation>
    <scope>NUCLEOTIDE SEQUENCE [LARGE SCALE GENOMIC DNA]</scope>
    <source>
        <strain evidence="1 2">DHOA06</strain>
    </source>
</reference>
<organism evidence="1 2">
    <name type="scientific">Dyella dinghuensis</name>
    <dbReference type="NCBI Taxonomy" id="1920169"/>
    <lineage>
        <taxon>Bacteria</taxon>
        <taxon>Pseudomonadati</taxon>
        <taxon>Pseudomonadota</taxon>
        <taxon>Gammaproteobacteria</taxon>
        <taxon>Lysobacterales</taxon>
        <taxon>Rhodanobacteraceae</taxon>
        <taxon>Dyella</taxon>
    </lineage>
</organism>
<keyword evidence="2" id="KW-1185">Reference proteome</keyword>
<comment type="caution">
    <text evidence="1">The sequence shown here is derived from an EMBL/GenBank/DDBJ whole genome shotgun (WGS) entry which is preliminary data.</text>
</comment>
<dbReference type="Proteomes" id="UP000267077">
    <property type="component" value="Unassembled WGS sequence"/>
</dbReference>
<dbReference type="OrthoDB" id="9770625at2"/>
<accession>A0A432LR15</accession>
<proteinExistence type="predicted"/>
<dbReference type="RefSeq" id="WP_126673927.1">
    <property type="nucleotide sequence ID" value="NZ_RYZR01000006.1"/>
</dbReference>
<evidence type="ECO:0000313" key="2">
    <source>
        <dbReference type="Proteomes" id="UP000267077"/>
    </source>
</evidence>
<sequence>MSLNFREVSGALEIGGDDRPGDENYMIFPDHPAFDGFMHICMCVCAMSLAISKLRDANVKEGDYVGLSCKGLDYTIRIPVFGPVHLALERRSPTYAHIAIHWGRNPIAQSIWSDQHRQWLQRSIWPVFVELFESSPPGWKKCSDGLWPLAKVLRNSYSHGGKIAWDRGKDGAVVEWGGVRISRDHDRNKPVGDFVGDADLIIMMLAMFDGKI</sequence>
<protein>
    <submittedName>
        <fullName evidence="1">Uncharacterized protein</fullName>
    </submittedName>
</protein>
<dbReference type="AlphaFoldDB" id="A0A432LR15"/>
<gene>
    <name evidence="1" type="ORF">EKH79_11250</name>
</gene>
<dbReference type="EMBL" id="RYZR01000006">
    <property type="protein sequence ID" value="RUL62989.1"/>
    <property type="molecule type" value="Genomic_DNA"/>
</dbReference>
<name>A0A432LR15_9GAMM</name>